<dbReference type="EMBL" id="BK032745">
    <property type="protein sequence ID" value="DAF58018.1"/>
    <property type="molecule type" value="Genomic_DNA"/>
</dbReference>
<name>A0A8S5T5H0_9CAUD</name>
<sequence length="136" mass="15900">MNTIFDFLQLSIRDICITLAVLAHQSIINAHESSKSTHIYHLIILKERRQIKLVVWDIRESLRNLITQLTFCICHTCHRLQKVFFCSSYRITCADNSTATHICIICNIAAILLFLNRNLKFFIHTKSILMFCYILV</sequence>
<accession>A0A8S5T5H0</accession>
<proteinExistence type="predicted"/>
<evidence type="ECO:0000313" key="1">
    <source>
        <dbReference type="EMBL" id="DAF58018.1"/>
    </source>
</evidence>
<reference evidence="1" key="1">
    <citation type="journal article" date="2021" name="Proc. Natl. Acad. Sci. U.S.A.">
        <title>A Catalog of Tens of Thousands of Viruses from Human Metagenomes Reveals Hidden Associations with Chronic Diseases.</title>
        <authorList>
            <person name="Tisza M.J."/>
            <person name="Buck C.B."/>
        </authorList>
    </citation>
    <scope>NUCLEOTIDE SEQUENCE</scope>
    <source>
        <strain evidence="1">CtrpM6</strain>
    </source>
</reference>
<protein>
    <submittedName>
        <fullName evidence="1">Uncharacterized protein</fullName>
    </submittedName>
</protein>
<organism evidence="1">
    <name type="scientific">Siphoviridae sp. ctrpM6</name>
    <dbReference type="NCBI Taxonomy" id="2827956"/>
    <lineage>
        <taxon>Viruses</taxon>
        <taxon>Duplodnaviria</taxon>
        <taxon>Heunggongvirae</taxon>
        <taxon>Uroviricota</taxon>
        <taxon>Caudoviricetes</taxon>
    </lineage>
</organism>